<gene>
    <name evidence="2" type="ORF">Arub01_54200</name>
</gene>
<accession>A0A9W6Q064</accession>
<proteinExistence type="predicted"/>
<dbReference type="AlphaFoldDB" id="A0A9W6Q064"/>
<evidence type="ECO:0000256" key="1">
    <source>
        <dbReference type="SAM" id="MobiDB-lite"/>
    </source>
</evidence>
<protein>
    <submittedName>
        <fullName evidence="2">Uncharacterized protein</fullName>
    </submittedName>
</protein>
<evidence type="ECO:0000313" key="2">
    <source>
        <dbReference type="EMBL" id="GLW67177.1"/>
    </source>
</evidence>
<evidence type="ECO:0000313" key="3">
    <source>
        <dbReference type="Proteomes" id="UP001165124"/>
    </source>
</evidence>
<organism evidence="2 3">
    <name type="scientific">Actinomadura rubrobrunea</name>
    <dbReference type="NCBI Taxonomy" id="115335"/>
    <lineage>
        <taxon>Bacteria</taxon>
        <taxon>Bacillati</taxon>
        <taxon>Actinomycetota</taxon>
        <taxon>Actinomycetes</taxon>
        <taxon>Streptosporangiales</taxon>
        <taxon>Thermomonosporaceae</taxon>
        <taxon>Actinomadura</taxon>
    </lineage>
</organism>
<sequence length="123" mass="13005">MTSRSVTGGLTVQDSKDAAITAFRAAGAAWNALIRDHQISGRIRRTGGCNAQVMVNTSAWTGLQQREPADLSRASSHRRGSLVIAPDIGCPYEGGAKPWPDPPKSEAGARRIGAAGLLETDHR</sequence>
<keyword evidence="3" id="KW-1185">Reference proteome</keyword>
<name>A0A9W6Q064_9ACTN</name>
<dbReference type="Proteomes" id="UP001165124">
    <property type="component" value="Unassembled WGS sequence"/>
</dbReference>
<comment type="caution">
    <text evidence="2">The sequence shown here is derived from an EMBL/GenBank/DDBJ whole genome shotgun (WGS) entry which is preliminary data.</text>
</comment>
<feature type="region of interest" description="Disordered" evidence="1">
    <location>
        <begin position="93"/>
        <end position="123"/>
    </location>
</feature>
<dbReference type="EMBL" id="BSRZ01000020">
    <property type="protein sequence ID" value="GLW67177.1"/>
    <property type="molecule type" value="Genomic_DNA"/>
</dbReference>
<reference evidence="2" key="1">
    <citation type="submission" date="2023-02" db="EMBL/GenBank/DDBJ databases">
        <title>Actinomadura rubrobrunea NBRC 14622.</title>
        <authorList>
            <person name="Ichikawa N."/>
            <person name="Sato H."/>
            <person name="Tonouchi N."/>
        </authorList>
    </citation>
    <scope>NUCLEOTIDE SEQUENCE</scope>
    <source>
        <strain evidence="2">NBRC 14622</strain>
    </source>
</reference>